<dbReference type="PRINTS" id="PR00171">
    <property type="entry name" value="SUGRTRNSPORT"/>
</dbReference>
<feature type="transmembrane region" description="Helical" evidence="6">
    <location>
        <begin position="270"/>
        <end position="289"/>
    </location>
</feature>
<dbReference type="EMBL" id="OU963865">
    <property type="protein sequence ID" value="CAH0389469.1"/>
    <property type="molecule type" value="Genomic_DNA"/>
</dbReference>
<dbReference type="InterPro" id="IPR020846">
    <property type="entry name" value="MFS_dom"/>
</dbReference>
<feature type="transmembrane region" description="Helical" evidence="6">
    <location>
        <begin position="148"/>
        <end position="169"/>
    </location>
</feature>
<dbReference type="GO" id="GO:0022857">
    <property type="term" value="F:transmembrane transporter activity"/>
    <property type="evidence" value="ECO:0007669"/>
    <property type="project" value="InterPro"/>
</dbReference>
<dbReference type="PANTHER" id="PTHR48021:SF1">
    <property type="entry name" value="GH07001P-RELATED"/>
    <property type="match status" value="1"/>
</dbReference>
<feature type="transmembrane region" description="Helical" evidence="6">
    <location>
        <begin position="365"/>
        <end position="386"/>
    </location>
</feature>
<organism evidence="8 9">
    <name type="scientific">Bemisia tabaci</name>
    <name type="common">Sweetpotato whitefly</name>
    <name type="synonym">Aleurodes tabaci</name>
    <dbReference type="NCBI Taxonomy" id="7038"/>
    <lineage>
        <taxon>Eukaryota</taxon>
        <taxon>Metazoa</taxon>
        <taxon>Ecdysozoa</taxon>
        <taxon>Arthropoda</taxon>
        <taxon>Hexapoda</taxon>
        <taxon>Insecta</taxon>
        <taxon>Pterygota</taxon>
        <taxon>Neoptera</taxon>
        <taxon>Paraneoptera</taxon>
        <taxon>Hemiptera</taxon>
        <taxon>Sternorrhyncha</taxon>
        <taxon>Aleyrodoidea</taxon>
        <taxon>Aleyrodidae</taxon>
        <taxon>Aleyrodinae</taxon>
        <taxon>Bemisia</taxon>
    </lineage>
</organism>
<dbReference type="SUPFAM" id="SSF103473">
    <property type="entry name" value="MFS general substrate transporter"/>
    <property type="match status" value="1"/>
</dbReference>
<comment type="subcellular location">
    <subcellularLocation>
        <location evidence="1">Membrane</location>
        <topology evidence="1">Multi-pass membrane protein</topology>
    </subcellularLocation>
</comment>
<dbReference type="InterPro" id="IPR036259">
    <property type="entry name" value="MFS_trans_sf"/>
</dbReference>
<accession>A0A9P0F586</accession>
<feature type="transmembrane region" description="Helical" evidence="6">
    <location>
        <begin position="38"/>
        <end position="55"/>
    </location>
</feature>
<keyword evidence="2 6" id="KW-0812">Transmembrane</keyword>
<keyword evidence="4 6" id="KW-0472">Membrane</keyword>
<evidence type="ECO:0000256" key="6">
    <source>
        <dbReference type="SAM" id="Phobius"/>
    </source>
</evidence>
<dbReference type="InterPro" id="IPR003663">
    <property type="entry name" value="Sugar/inositol_transpt"/>
</dbReference>
<dbReference type="InterPro" id="IPR050549">
    <property type="entry name" value="MFS_Trehalose_Transporter"/>
</dbReference>
<dbReference type="Pfam" id="PF00083">
    <property type="entry name" value="Sugar_tr"/>
    <property type="match status" value="1"/>
</dbReference>
<proteinExistence type="predicted"/>
<feature type="transmembrane region" description="Helical" evidence="6">
    <location>
        <begin position="67"/>
        <end position="85"/>
    </location>
</feature>
<feature type="domain" description="Major facilitator superfamily (MFS) profile" evidence="7">
    <location>
        <begin position="1"/>
        <end position="422"/>
    </location>
</feature>
<dbReference type="AlphaFoldDB" id="A0A9P0F586"/>
<evidence type="ECO:0000256" key="5">
    <source>
        <dbReference type="SAM" id="Coils"/>
    </source>
</evidence>
<keyword evidence="3 6" id="KW-1133">Transmembrane helix</keyword>
<sequence length="446" mass="48917">MLVPLHICVGSIYGQSAGMLPQLLEKGSSIPIDRDQATWIASAPTLGACLASAISGTLSDVFGRMRVVRLSFFCMALGYAVMVAAESFMLIVVGRFLAGAGIGCNFPAFVYVSETAPPAYRGLFLSLNALMSSLGLVYIYSLGGYFPWVYAAGATCLMATAGLVLTFFLHDSPAWLVRNGKLEAAQKSLRRIEDNAANVEIKLKELQETAKNEPTTSFNLRIFIEPTVWKPFMQVLAMSVLQNIAGFYIVIYYTVQFMSEFHSTIGPLEVTVLIAVVRLVGISVASAWMRHAGRKFIGAFSGFSTAVVLLAIYAILKLGDRVKFLAENNWILIALFLLYVLTMTLGIFPMPWTMPYEMFPIKIRGMMCGVCFCAMHVVMFVSVKLYNVLLDNLELDGMILLFAAGAALFGVFSASMLVETHRRTLDEIEAVFAGRPIVTPPQKQKT</sequence>
<reference evidence="8" key="1">
    <citation type="submission" date="2021-12" db="EMBL/GenBank/DDBJ databases">
        <authorList>
            <person name="King R."/>
        </authorList>
    </citation>
    <scope>NUCLEOTIDE SEQUENCE</scope>
</reference>
<evidence type="ECO:0000256" key="1">
    <source>
        <dbReference type="ARBA" id="ARBA00004141"/>
    </source>
</evidence>
<evidence type="ECO:0000256" key="3">
    <source>
        <dbReference type="ARBA" id="ARBA00022989"/>
    </source>
</evidence>
<feature type="transmembrane region" description="Helical" evidence="6">
    <location>
        <begin position="296"/>
        <end position="318"/>
    </location>
</feature>
<dbReference type="GO" id="GO:0016020">
    <property type="term" value="C:membrane"/>
    <property type="evidence" value="ECO:0007669"/>
    <property type="project" value="UniProtKB-SubCell"/>
</dbReference>
<evidence type="ECO:0000256" key="2">
    <source>
        <dbReference type="ARBA" id="ARBA00022692"/>
    </source>
</evidence>
<feature type="transmembrane region" description="Helical" evidence="6">
    <location>
        <begin position="330"/>
        <end position="353"/>
    </location>
</feature>
<keyword evidence="9" id="KW-1185">Reference proteome</keyword>
<dbReference type="PROSITE" id="PS50850">
    <property type="entry name" value="MFS"/>
    <property type="match status" value="1"/>
</dbReference>
<feature type="transmembrane region" description="Helical" evidence="6">
    <location>
        <begin position="123"/>
        <end position="142"/>
    </location>
</feature>
<protein>
    <recommendedName>
        <fullName evidence="7">Major facilitator superfamily (MFS) profile domain-containing protein</fullName>
    </recommendedName>
</protein>
<dbReference type="InterPro" id="IPR005828">
    <property type="entry name" value="MFS_sugar_transport-like"/>
</dbReference>
<feature type="transmembrane region" description="Helical" evidence="6">
    <location>
        <begin position="235"/>
        <end position="255"/>
    </location>
</feature>
<keyword evidence="5" id="KW-0175">Coiled coil</keyword>
<gene>
    <name evidence="8" type="ORF">BEMITA_LOCUS8295</name>
</gene>
<dbReference type="Proteomes" id="UP001152759">
    <property type="component" value="Chromosome 4"/>
</dbReference>
<evidence type="ECO:0000256" key="4">
    <source>
        <dbReference type="ARBA" id="ARBA00023136"/>
    </source>
</evidence>
<evidence type="ECO:0000313" key="8">
    <source>
        <dbReference type="EMBL" id="CAH0389469.1"/>
    </source>
</evidence>
<evidence type="ECO:0000259" key="7">
    <source>
        <dbReference type="PROSITE" id="PS50850"/>
    </source>
</evidence>
<dbReference type="PANTHER" id="PTHR48021">
    <property type="match status" value="1"/>
</dbReference>
<feature type="transmembrane region" description="Helical" evidence="6">
    <location>
        <begin position="91"/>
        <end position="111"/>
    </location>
</feature>
<dbReference type="Gene3D" id="1.20.1250.20">
    <property type="entry name" value="MFS general substrate transporter like domains"/>
    <property type="match status" value="1"/>
</dbReference>
<feature type="coiled-coil region" evidence="5">
    <location>
        <begin position="182"/>
        <end position="209"/>
    </location>
</feature>
<feature type="transmembrane region" description="Helical" evidence="6">
    <location>
        <begin position="398"/>
        <end position="418"/>
    </location>
</feature>
<name>A0A9P0F586_BEMTA</name>
<evidence type="ECO:0000313" key="9">
    <source>
        <dbReference type="Proteomes" id="UP001152759"/>
    </source>
</evidence>